<dbReference type="InterPro" id="IPR011642">
    <property type="entry name" value="Gate_dom"/>
</dbReference>
<dbReference type="Pfam" id="PF17910">
    <property type="entry name" value="FeoB_Cyto"/>
    <property type="match status" value="1"/>
</dbReference>
<dbReference type="STRING" id="1552.A7L45_02205"/>
<keyword evidence="6" id="KW-0997">Cell inner membrane</keyword>
<gene>
    <name evidence="19" type="ORF">A7L45_02205</name>
</gene>
<feature type="domain" description="FeoB-type G" evidence="18">
    <location>
        <begin position="2"/>
        <end position="163"/>
    </location>
</feature>
<evidence type="ECO:0000256" key="7">
    <source>
        <dbReference type="ARBA" id="ARBA00022692"/>
    </source>
</evidence>
<feature type="binding site" evidence="15">
    <location>
        <begin position="114"/>
        <end position="117"/>
    </location>
    <ligand>
        <name>GTP</name>
        <dbReference type="ChEBI" id="CHEBI:37565"/>
        <label>1</label>
    </ligand>
</feature>
<dbReference type="AlphaFoldDB" id="A0A1J0GD90"/>
<evidence type="ECO:0000256" key="9">
    <source>
        <dbReference type="ARBA" id="ARBA00022989"/>
    </source>
</evidence>
<dbReference type="OrthoDB" id="9809127at2"/>
<evidence type="ECO:0000256" key="11">
    <source>
        <dbReference type="ARBA" id="ARBA00023065"/>
    </source>
</evidence>
<keyword evidence="12 15" id="KW-0342">GTP-binding</keyword>
<evidence type="ECO:0000256" key="14">
    <source>
        <dbReference type="NCBIfam" id="TIGR00437"/>
    </source>
</evidence>
<dbReference type="NCBIfam" id="TIGR00231">
    <property type="entry name" value="small_GTP"/>
    <property type="match status" value="1"/>
</dbReference>
<dbReference type="InterPro" id="IPR005225">
    <property type="entry name" value="Small_GTP-bd"/>
</dbReference>
<evidence type="ECO:0000256" key="17">
    <source>
        <dbReference type="RuleBase" id="RU362098"/>
    </source>
</evidence>
<evidence type="ECO:0000256" key="12">
    <source>
        <dbReference type="ARBA" id="ARBA00023134"/>
    </source>
</evidence>
<keyword evidence="16" id="KW-0479">Metal-binding</keyword>
<dbReference type="PROSITE" id="PS51711">
    <property type="entry name" value="G_FEOB"/>
    <property type="match status" value="1"/>
</dbReference>
<evidence type="ECO:0000256" key="13">
    <source>
        <dbReference type="ARBA" id="ARBA00023136"/>
    </source>
</evidence>
<evidence type="ECO:0000256" key="2">
    <source>
        <dbReference type="ARBA" id="ARBA00004429"/>
    </source>
</evidence>
<feature type="transmembrane region" description="Helical" evidence="17">
    <location>
        <begin position="646"/>
        <end position="665"/>
    </location>
</feature>
<proteinExistence type="inferred from homology"/>
<dbReference type="FunFam" id="3.40.50.300:FF:000426">
    <property type="entry name" value="Ferrous iron transport protein B"/>
    <property type="match status" value="1"/>
</dbReference>
<dbReference type="NCBIfam" id="TIGR00437">
    <property type="entry name" value="feoB"/>
    <property type="match status" value="1"/>
</dbReference>
<dbReference type="InterPro" id="IPR030389">
    <property type="entry name" value="G_FEOB_dom"/>
</dbReference>
<dbReference type="GO" id="GO:0015093">
    <property type="term" value="F:ferrous iron transmembrane transporter activity"/>
    <property type="evidence" value="ECO:0007669"/>
    <property type="project" value="UniProtKB-UniRule"/>
</dbReference>
<dbReference type="PANTHER" id="PTHR43185:SF1">
    <property type="entry name" value="FE(2+) TRANSPORTER FEOB"/>
    <property type="match status" value="1"/>
</dbReference>
<name>A0A1J0GD90_9CLOT</name>
<evidence type="ECO:0000256" key="15">
    <source>
        <dbReference type="PIRSR" id="PIRSR603373-1"/>
    </source>
</evidence>
<evidence type="ECO:0000256" key="8">
    <source>
        <dbReference type="ARBA" id="ARBA00022741"/>
    </source>
</evidence>
<keyword evidence="5 17" id="KW-0410">Iron transport</keyword>
<evidence type="ECO:0000256" key="3">
    <source>
        <dbReference type="ARBA" id="ARBA00022448"/>
    </source>
</evidence>
<evidence type="ECO:0000313" key="19">
    <source>
        <dbReference type="EMBL" id="APC38960.1"/>
    </source>
</evidence>
<dbReference type="CDD" id="cd01879">
    <property type="entry name" value="FeoB"/>
    <property type="match status" value="1"/>
</dbReference>
<evidence type="ECO:0000256" key="16">
    <source>
        <dbReference type="PIRSR" id="PIRSR603373-2"/>
    </source>
</evidence>
<dbReference type="InterPro" id="IPR027417">
    <property type="entry name" value="P-loop_NTPase"/>
</dbReference>
<keyword evidence="13 17" id="KW-0472">Membrane</keyword>
<keyword evidence="20" id="KW-1185">Reference proteome</keyword>
<evidence type="ECO:0000256" key="6">
    <source>
        <dbReference type="ARBA" id="ARBA00022519"/>
    </source>
</evidence>
<dbReference type="GO" id="GO:0046872">
    <property type="term" value="F:metal ion binding"/>
    <property type="evidence" value="ECO:0007669"/>
    <property type="project" value="UniProtKB-KW"/>
</dbReference>
<feature type="transmembrane region" description="Helical" evidence="17">
    <location>
        <begin position="283"/>
        <end position="309"/>
    </location>
</feature>
<feature type="binding site" evidence="16">
    <location>
        <position position="23"/>
    </location>
    <ligand>
        <name>Mg(2+)</name>
        <dbReference type="ChEBI" id="CHEBI:18420"/>
        <label>2</label>
    </ligand>
</feature>
<dbReference type="InterPro" id="IPR003373">
    <property type="entry name" value="Fe2_transport_prot-B"/>
</dbReference>
<dbReference type="Gene3D" id="1.10.287.1770">
    <property type="match status" value="1"/>
</dbReference>
<evidence type="ECO:0000256" key="10">
    <source>
        <dbReference type="ARBA" id="ARBA00023004"/>
    </source>
</evidence>
<dbReference type="RefSeq" id="WP_071611258.1">
    <property type="nucleotide sequence ID" value="NZ_CP015756.1"/>
</dbReference>
<dbReference type="Proteomes" id="UP000182569">
    <property type="component" value="Chromosome"/>
</dbReference>
<feature type="transmembrane region" description="Helical" evidence="17">
    <location>
        <begin position="455"/>
        <end position="475"/>
    </location>
</feature>
<feature type="binding site" evidence="16">
    <location>
        <position position="24"/>
    </location>
    <ligand>
        <name>Mg(2+)</name>
        <dbReference type="ChEBI" id="CHEBI:18420"/>
        <label>2</label>
    </ligand>
</feature>
<keyword evidence="11" id="KW-0406">Ion transport</keyword>
<feature type="binding site" evidence="16">
    <location>
        <position position="20"/>
    </location>
    <ligand>
        <name>Mg(2+)</name>
        <dbReference type="ChEBI" id="CHEBI:18420"/>
        <label>2</label>
    </ligand>
</feature>
<feature type="transmembrane region" description="Helical" evidence="17">
    <location>
        <begin position="425"/>
        <end position="449"/>
    </location>
</feature>
<dbReference type="EMBL" id="CP015756">
    <property type="protein sequence ID" value="APC38960.1"/>
    <property type="molecule type" value="Genomic_DNA"/>
</dbReference>
<comment type="function">
    <text evidence="1 17">Probable transporter of a GTP-driven Fe(2+) uptake system.</text>
</comment>
<keyword evidence="4" id="KW-1003">Cell membrane</keyword>
<dbReference type="GO" id="GO:0005525">
    <property type="term" value="F:GTP binding"/>
    <property type="evidence" value="ECO:0007669"/>
    <property type="project" value="UniProtKB-KW"/>
</dbReference>
<dbReference type="InterPro" id="IPR011640">
    <property type="entry name" value="Fe2_transport_prot_B_C"/>
</dbReference>
<keyword evidence="16" id="KW-0460">Magnesium</keyword>
<dbReference type="InterPro" id="IPR041069">
    <property type="entry name" value="FeoB_Cyto"/>
</dbReference>
<feature type="transmembrane region" description="Helical" evidence="17">
    <location>
        <begin position="346"/>
        <end position="370"/>
    </location>
</feature>
<keyword evidence="3 17" id="KW-0813">Transport</keyword>
<keyword evidence="9 17" id="KW-1133">Transmembrane helix</keyword>
<evidence type="ECO:0000256" key="1">
    <source>
        <dbReference type="ARBA" id="ARBA00003926"/>
    </source>
</evidence>
<dbReference type="GO" id="GO:0005886">
    <property type="term" value="C:plasma membrane"/>
    <property type="evidence" value="ECO:0007669"/>
    <property type="project" value="UniProtKB-SubCell"/>
</dbReference>
<dbReference type="SUPFAM" id="SSF52540">
    <property type="entry name" value="P-loop containing nucleoside triphosphate hydrolases"/>
    <property type="match status" value="1"/>
</dbReference>
<evidence type="ECO:0000313" key="20">
    <source>
        <dbReference type="Proteomes" id="UP000182569"/>
    </source>
</evidence>
<dbReference type="KEGG" id="ceu:A7L45_02205"/>
<feature type="transmembrane region" description="Helical" evidence="17">
    <location>
        <begin position="609"/>
        <end position="634"/>
    </location>
</feature>
<keyword evidence="10 17" id="KW-0408">Iron</keyword>
<reference evidence="20" key="1">
    <citation type="journal article" date="2016" name="Front. Microbiol.">
        <title>Complete Genome Sequence of Clostridium estertheticum DSM 8809, a Microbe Identified in Spoiled Vacuum Packed Beef.</title>
        <authorList>
            <person name="Yu Z."/>
            <person name="Gunn L."/>
            <person name="Brennan E."/>
            <person name="Reid R."/>
            <person name="Wall P.G."/>
            <person name="Gaora O.P."/>
            <person name="Hurley D."/>
            <person name="Bolton D."/>
            <person name="Fanning S."/>
        </authorList>
    </citation>
    <scope>NUCLEOTIDE SEQUENCE [LARGE SCALE GENOMIC DNA]</scope>
    <source>
        <strain evidence="20">DSM 8809</strain>
    </source>
</reference>
<dbReference type="Gene3D" id="3.40.50.300">
    <property type="entry name" value="P-loop containing nucleotide triphosphate hydrolases"/>
    <property type="match status" value="1"/>
</dbReference>
<dbReference type="InterPro" id="IPR050860">
    <property type="entry name" value="FeoB_GTPase"/>
</dbReference>
<evidence type="ECO:0000256" key="4">
    <source>
        <dbReference type="ARBA" id="ARBA00022475"/>
    </source>
</evidence>
<dbReference type="Pfam" id="PF02421">
    <property type="entry name" value="FeoB_N"/>
    <property type="match status" value="1"/>
</dbReference>
<feature type="binding site" evidence="15">
    <location>
        <begin position="54"/>
        <end position="57"/>
    </location>
    <ligand>
        <name>GTP</name>
        <dbReference type="ChEBI" id="CHEBI:37565"/>
        <label>1</label>
    </ligand>
</feature>
<protein>
    <recommendedName>
        <fullName evidence="14 17">Ferrous iron transport protein B</fullName>
    </recommendedName>
</protein>
<feature type="transmembrane region" description="Helical" evidence="17">
    <location>
        <begin position="514"/>
        <end position="532"/>
    </location>
</feature>
<evidence type="ECO:0000259" key="18">
    <source>
        <dbReference type="PROSITE" id="PS51711"/>
    </source>
</evidence>
<dbReference type="Pfam" id="PF07664">
    <property type="entry name" value="FeoB_C"/>
    <property type="match status" value="1"/>
</dbReference>
<feature type="transmembrane region" description="Helical" evidence="17">
    <location>
        <begin position="671"/>
        <end position="697"/>
    </location>
</feature>
<dbReference type="Pfam" id="PF07670">
    <property type="entry name" value="Gate"/>
    <property type="match status" value="2"/>
</dbReference>
<comment type="similarity">
    <text evidence="17">Belongs to the TRAFAC class TrmE-Era-EngA-EngB-Septin-like GTPase superfamily. FeoB GTPase (TC 9.A.8) family.</text>
</comment>
<sequence>MSIRIGLAGNPNCGKTTMFNELTGSSQYVGNWPGVTVEKKGGKLKGNKDVEIVDLPGIYSLSPYTLEEVVTRNFMLDDKPDAIINIVDASNIERNLYLTTQILELGIPTVIALNMMDIIEKNGDKIDVDKLSKTFGCPVVETSALKGNGIKEAAQKAIGIAKAKKKVCFEMQFSVEVKEALREIEKVIIKISHEGIETRWLSIKLFERDKNVLEKLNISKDILNEIETIIKKYEDEFDDDSESIITSDRYVFISDVVSKTIKKNNKGKATTSDKIDKIVTSRLLALPIFAAIMFGVYYIAVSTVGTIVTDWTNDTLFGGIIQGNVTTWLANANVADWLQGLIVDGIIGGVGSVLGFVPQIMVLFFLLSILEDCGYMARVAFIMDRVFRRFGLSGKAFIPMLISSGCGVPGIMATRTMENDRDRKMTIMLTTFIPCSAKLPIIALIAGALFGGASWVAPSAYFLGIIMVIVCGVILKKTRLFSGDPSPFVMELPQYRIPGLKGVLIHMWERAKAFIIKAGTIIFAACVTIWFLQSFNWSLHMVDAGDSILASLGNIIAPIFKPLGFGNWQSAVATVTGLIAKENVVGTFGVLYGIADAAEDNAALTSNVAALFTASGAFAFMAFNLLCAPCFAAIGTMRREMGSWKWTWITLGFQTLTAYLVALLINQVGGFIFGTGSLFGAVISVLIVAFVITVVLATGRSSNAKQVNGKFRPGLGEEV</sequence>
<comment type="subcellular location">
    <subcellularLocation>
        <location evidence="2">Cell inner membrane</location>
        <topology evidence="2">Multi-pass membrane protein</topology>
    </subcellularLocation>
    <subcellularLocation>
        <location evidence="17">Cell membrane</location>
        <topology evidence="17">Multi-pass membrane protein</topology>
    </subcellularLocation>
</comment>
<keyword evidence="8 15" id="KW-0547">Nucleotide-binding</keyword>
<feature type="binding site" evidence="15">
    <location>
        <begin position="9"/>
        <end position="16"/>
    </location>
    <ligand>
        <name>GTP</name>
        <dbReference type="ChEBI" id="CHEBI:37565"/>
        <label>1</label>
    </ligand>
</feature>
<keyword evidence="7 17" id="KW-0812">Transmembrane</keyword>
<organism evidence="19 20">
    <name type="scientific">Clostridium estertheticum subsp. estertheticum</name>
    <dbReference type="NCBI Taxonomy" id="1552"/>
    <lineage>
        <taxon>Bacteria</taxon>
        <taxon>Bacillati</taxon>
        <taxon>Bacillota</taxon>
        <taxon>Clostridia</taxon>
        <taxon>Eubacteriales</taxon>
        <taxon>Clostridiaceae</taxon>
        <taxon>Clostridium</taxon>
    </lineage>
</organism>
<dbReference type="PANTHER" id="PTHR43185">
    <property type="entry name" value="FERROUS IRON TRANSPORT PROTEIN B"/>
    <property type="match status" value="1"/>
</dbReference>
<feature type="binding site" evidence="15">
    <location>
        <begin position="34"/>
        <end position="38"/>
    </location>
    <ligand>
        <name>GTP</name>
        <dbReference type="ChEBI" id="CHEBI:37565"/>
        <label>1</label>
    </ligand>
</feature>
<accession>A0A1J0GD90</accession>
<evidence type="ECO:0000256" key="5">
    <source>
        <dbReference type="ARBA" id="ARBA00022496"/>
    </source>
</evidence>